<dbReference type="Proteomes" id="UP001155128">
    <property type="component" value="Unassembled WGS sequence"/>
</dbReference>
<comment type="caution">
    <text evidence="2">The sequence shown here is derived from an EMBL/GenBank/DDBJ whole genome shotgun (WGS) entry which is preliminary data.</text>
</comment>
<feature type="chain" id="PRO_5040749898" evidence="1">
    <location>
        <begin position="33"/>
        <end position="76"/>
    </location>
</feature>
<name>A0A9X2J216_9SPHN</name>
<feature type="signal peptide" evidence="1">
    <location>
        <begin position="1"/>
        <end position="32"/>
    </location>
</feature>
<dbReference type="AlphaFoldDB" id="A0A9X2J216"/>
<dbReference type="RefSeq" id="WP_252111893.1">
    <property type="nucleotide sequence ID" value="NZ_JAMSHT010000001.1"/>
</dbReference>
<keyword evidence="1" id="KW-0732">Signal</keyword>
<accession>A0A9X2J216</accession>
<evidence type="ECO:0000313" key="3">
    <source>
        <dbReference type="Proteomes" id="UP001155128"/>
    </source>
</evidence>
<reference evidence="2" key="1">
    <citation type="submission" date="2022-06" db="EMBL/GenBank/DDBJ databases">
        <title>Sphingomicrobium sedimins sp. nov., a marine bacterium isolated from tidal flat.</title>
        <authorList>
            <person name="Kim C.-H."/>
            <person name="Yoo Y."/>
            <person name="Kim J.-J."/>
        </authorList>
    </citation>
    <scope>NUCLEOTIDE SEQUENCE</scope>
    <source>
        <strain evidence="2">GRR-S6-50</strain>
    </source>
</reference>
<dbReference type="EMBL" id="JAMSHT010000001">
    <property type="protein sequence ID" value="MCM8556570.1"/>
    <property type="molecule type" value="Genomic_DNA"/>
</dbReference>
<organism evidence="2 3">
    <name type="scientific">Sphingomicrobium sediminis</name>
    <dbReference type="NCBI Taxonomy" id="2950949"/>
    <lineage>
        <taxon>Bacteria</taxon>
        <taxon>Pseudomonadati</taxon>
        <taxon>Pseudomonadota</taxon>
        <taxon>Alphaproteobacteria</taxon>
        <taxon>Sphingomonadales</taxon>
        <taxon>Sphingomonadaceae</taxon>
        <taxon>Sphingomicrobium</taxon>
    </lineage>
</organism>
<keyword evidence="3" id="KW-1185">Reference proteome</keyword>
<protein>
    <submittedName>
        <fullName evidence="2">Uncharacterized protein</fullName>
    </submittedName>
</protein>
<evidence type="ECO:0000313" key="2">
    <source>
        <dbReference type="EMBL" id="MCM8556570.1"/>
    </source>
</evidence>
<gene>
    <name evidence="2" type="ORF">NDO55_01885</name>
</gene>
<evidence type="ECO:0000256" key="1">
    <source>
        <dbReference type="SAM" id="SignalP"/>
    </source>
</evidence>
<proteinExistence type="predicted"/>
<sequence>MMKCTDVCNLGIIGLLAVLAPASIIVADPAHAQEPTQSVQAPVSECKIGGIAARSCTDTLHEAAKGKLIVEDINAY</sequence>